<evidence type="ECO:0000313" key="2">
    <source>
        <dbReference type="Proteomes" id="UP000183894"/>
    </source>
</evidence>
<dbReference type="EMBL" id="FOAD01000014">
    <property type="protein sequence ID" value="SEM00356.1"/>
    <property type="molecule type" value="Genomic_DNA"/>
</dbReference>
<name>A0A1H7UU60_HALLR</name>
<sequence>MSNRSDPRAVTEYDVVVAISALEDPPIRARDGPTVLGKRWRRPSAVGKRDDVVGKGRHRGVDFFAGEVPARRCTVTL</sequence>
<dbReference type="AlphaFoldDB" id="A0A1H7UU60"/>
<reference evidence="1 2" key="1">
    <citation type="submission" date="2016-10" db="EMBL/GenBank/DDBJ databases">
        <authorList>
            <person name="de Groot N.N."/>
        </authorList>
    </citation>
    <scope>NUCLEOTIDE SEQUENCE [LARGE SCALE GENOMIC DNA]</scope>
    <source>
        <strain evidence="1 2">CDM_5</strain>
    </source>
</reference>
<evidence type="ECO:0000313" key="1">
    <source>
        <dbReference type="EMBL" id="SEM00356.1"/>
    </source>
</evidence>
<accession>A0A1H7UU60</accession>
<organism evidence="1 2">
    <name type="scientific">Haloferax larsenii</name>
    <dbReference type="NCBI Taxonomy" id="302484"/>
    <lineage>
        <taxon>Archaea</taxon>
        <taxon>Methanobacteriati</taxon>
        <taxon>Methanobacteriota</taxon>
        <taxon>Stenosarchaea group</taxon>
        <taxon>Halobacteria</taxon>
        <taxon>Halobacteriales</taxon>
        <taxon>Haloferacaceae</taxon>
        <taxon>Haloferax</taxon>
    </lineage>
</organism>
<gene>
    <name evidence="1" type="ORF">SAMN04488691_11435</name>
</gene>
<protein>
    <submittedName>
        <fullName evidence="1">Uncharacterized protein</fullName>
    </submittedName>
</protein>
<dbReference type="Proteomes" id="UP000183894">
    <property type="component" value="Unassembled WGS sequence"/>
</dbReference>
<proteinExistence type="predicted"/>